<evidence type="ECO:0000313" key="2">
    <source>
        <dbReference type="Proteomes" id="UP000001072"/>
    </source>
</evidence>
<accession>F4RHP3</accession>
<dbReference type="VEuPathDB" id="FungiDB:MELLADRAFT_85149"/>
<dbReference type="GeneID" id="18933742"/>
<reference evidence="2" key="1">
    <citation type="journal article" date="2011" name="Proc. Natl. Acad. Sci. U.S.A.">
        <title>Obligate biotrophy features unraveled by the genomic analysis of rust fungi.</title>
        <authorList>
            <person name="Duplessis S."/>
            <person name="Cuomo C.A."/>
            <person name="Lin Y.-C."/>
            <person name="Aerts A."/>
            <person name="Tisserant E."/>
            <person name="Veneault-Fourrey C."/>
            <person name="Joly D.L."/>
            <person name="Hacquard S."/>
            <person name="Amselem J."/>
            <person name="Cantarel B.L."/>
            <person name="Chiu R."/>
            <person name="Coutinho P.M."/>
            <person name="Feau N."/>
            <person name="Field M."/>
            <person name="Frey P."/>
            <person name="Gelhaye E."/>
            <person name="Goldberg J."/>
            <person name="Grabherr M.G."/>
            <person name="Kodira C.D."/>
            <person name="Kohler A."/>
            <person name="Kuees U."/>
            <person name="Lindquist E.A."/>
            <person name="Lucas S.M."/>
            <person name="Mago R."/>
            <person name="Mauceli E."/>
            <person name="Morin E."/>
            <person name="Murat C."/>
            <person name="Pangilinan J.L."/>
            <person name="Park R."/>
            <person name="Pearson M."/>
            <person name="Quesneville H."/>
            <person name="Rouhier N."/>
            <person name="Sakthikumar S."/>
            <person name="Salamov A.A."/>
            <person name="Schmutz J."/>
            <person name="Selles B."/>
            <person name="Shapiro H."/>
            <person name="Tanguay P."/>
            <person name="Tuskan G.A."/>
            <person name="Henrissat B."/>
            <person name="Van de Peer Y."/>
            <person name="Rouze P."/>
            <person name="Ellis J.G."/>
            <person name="Dodds P.N."/>
            <person name="Schein J.E."/>
            <person name="Zhong S."/>
            <person name="Hamelin R.C."/>
            <person name="Grigoriev I.V."/>
            <person name="Szabo L.J."/>
            <person name="Martin F."/>
        </authorList>
    </citation>
    <scope>NUCLEOTIDE SEQUENCE [LARGE SCALE GENOMIC DNA]</scope>
    <source>
        <strain evidence="2">98AG31 / pathotype 3-4-7</strain>
    </source>
</reference>
<dbReference type="RefSeq" id="XP_007408622.1">
    <property type="nucleotide sequence ID" value="XM_007408560.1"/>
</dbReference>
<keyword evidence="2" id="KW-1185">Reference proteome</keyword>
<gene>
    <name evidence="1" type="ORF">MELLADRAFT_85149</name>
</gene>
<name>F4RHP3_MELLP</name>
<dbReference type="HOGENOM" id="CLU_1928079_0_0_1"/>
<dbReference type="Proteomes" id="UP000001072">
    <property type="component" value="Unassembled WGS sequence"/>
</dbReference>
<organism evidence="2">
    <name type="scientific">Melampsora larici-populina (strain 98AG31 / pathotype 3-4-7)</name>
    <name type="common">Poplar leaf rust fungus</name>
    <dbReference type="NCBI Taxonomy" id="747676"/>
    <lineage>
        <taxon>Eukaryota</taxon>
        <taxon>Fungi</taxon>
        <taxon>Dikarya</taxon>
        <taxon>Basidiomycota</taxon>
        <taxon>Pucciniomycotina</taxon>
        <taxon>Pucciniomycetes</taxon>
        <taxon>Pucciniales</taxon>
        <taxon>Melampsoraceae</taxon>
        <taxon>Melampsora</taxon>
    </lineage>
</organism>
<protein>
    <submittedName>
        <fullName evidence="1">Uncharacterized protein</fullName>
    </submittedName>
</protein>
<evidence type="ECO:0000313" key="1">
    <source>
        <dbReference type="EMBL" id="EGG07857.1"/>
    </source>
</evidence>
<sequence>MMDRRSRNQDLDIPLHRFYPAISPPIACLWAPLINVTRPTEPPLTNLPPPFPMQDPDFLRTIYEPRLREYVPPIQLFEVSESSEVEVSRPFVLFDLSDTTSSPSQFCAVNVDENILGFVLFTISILCGECR</sequence>
<dbReference type="InParanoid" id="F4RHP3"/>
<dbReference type="KEGG" id="mlr:MELLADRAFT_85149"/>
<dbReference type="EMBL" id="GL883102">
    <property type="protein sequence ID" value="EGG07857.1"/>
    <property type="molecule type" value="Genomic_DNA"/>
</dbReference>
<dbReference type="OrthoDB" id="10534421at2759"/>
<dbReference type="AlphaFoldDB" id="F4RHP3"/>
<proteinExistence type="predicted"/>